<organism evidence="1 2">
    <name type="scientific">Methylobacterium aquaticum</name>
    <dbReference type="NCBI Taxonomy" id="270351"/>
    <lineage>
        <taxon>Bacteria</taxon>
        <taxon>Pseudomonadati</taxon>
        <taxon>Pseudomonadota</taxon>
        <taxon>Alphaproteobacteria</taxon>
        <taxon>Hyphomicrobiales</taxon>
        <taxon>Methylobacteriaceae</taxon>
        <taxon>Methylobacterium</taxon>
    </lineage>
</organism>
<proteinExistence type="predicted"/>
<name>A0A0J6SLN6_9HYPH</name>
<evidence type="ECO:0000313" key="2">
    <source>
        <dbReference type="Proteomes" id="UP000035929"/>
    </source>
</evidence>
<dbReference type="AlphaFoldDB" id="A0A0J6SLN6"/>
<gene>
    <name evidence="1" type="ORF">VP06_14815</name>
</gene>
<accession>A0A0J6SLN6</accession>
<reference evidence="1 2" key="1">
    <citation type="submission" date="2015-03" db="EMBL/GenBank/DDBJ databases">
        <title>Genome sequencing of Methylobacterium aquaticum DSM16371 type strain.</title>
        <authorList>
            <person name="Chaudhry V."/>
            <person name="Patil P.B."/>
        </authorList>
    </citation>
    <scope>NUCLEOTIDE SEQUENCE [LARGE SCALE GENOMIC DNA]</scope>
    <source>
        <strain evidence="1 2">DSM 16371</strain>
    </source>
</reference>
<comment type="caution">
    <text evidence="1">The sequence shown here is derived from an EMBL/GenBank/DDBJ whole genome shotgun (WGS) entry which is preliminary data.</text>
</comment>
<protein>
    <submittedName>
        <fullName evidence="1">Uncharacterized protein</fullName>
    </submittedName>
</protein>
<dbReference type="EMBL" id="LABX01000106">
    <property type="protein sequence ID" value="KMO34333.1"/>
    <property type="molecule type" value="Genomic_DNA"/>
</dbReference>
<evidence type="ECO:0000313" key="1">
    <source>
        <dbReference type="EMBL" id="KMO34333.1"/>
    </source>
</evidence>
<dbReference type="Proteomes" id="UP000035929">
    <property type="component" value="Unassembled WGS sequence"/>
</dbReference>
<dbReference type="PATRIC" id="fig|270351.6.peg.368"/>
<sequence length="273" mass="28271">MIPFLPLPIAFVRHDPAGRITEWGRMEPAHIAAEAAERGGIVSGEGHPDTHYVDLSGPGPVLRTRRNLVVAFDTREPAPGAPARVALPPGTALTVTGPVTGSATAGGAVDLVLMVPGTYRVTMEAWPRRSAVETLTVPVTAGPVPEPPIGAVVIGPGLEAVRARAKEIATDHYARLALISRPAGLQAADLLKAQEAARVTAGGESEWIAIEAAERGIEPGALAGMITAESAKTVAREIERVRVTQTIARAATESGVVAALRTACLEFNLPPGA</sequence>